<evidence type="ECO:0000256" key="5">
    <source>
        <dbReference type="ARBA" id="ARBA00023136"/>
    </source>
</evidence>
<dbReference type="GO" id="GO:0005886">
    <property type="term" value="C:plasma membrane"/>
    <property type="evidence" value="ECO:0007669"/>
    <property type="project" value="UniProtKB-SubCell"/>
</dbReference>
<accession>A0AA45C6V3</accession>
<proteinExistence type="predicted"/>
<feature type="transmembrane region" description="Helical" evidence="6">
    <location>
        <begin position="57"/>
        <end position="77"/>
    </location>
</feature>
<evidence type="ECO:0000256" key="6">
    <source>
        <dbReference type="SAM" id="Phobius"/>
    </source>
</evidence>
<gene>
    <name evidence="7" type="ORF">C7380_10876</name>
</gene>
<keyword evidence="4 6" id="KW-1133">Transmembrane helix</keyword>
<dbReference type="Proteomes" id="UP000245921">
    <property type="component" value="Unassembled WGS sequence"/>
</dbReference>
<evidence type="ECO:0000256" key="1">
    <source>
        <dbReference type="ARBA" id="ARBA00004651"/>
    </source>
</evidence>
<dbReference type="GO" id="GO:0022857">
    <property type="term" value="F:transmembrane transporter activity"/>
    <property type="evidence" value="ECO:0007669"/>
    <property type="project" value="InterPro"/>
</dbReference>
<comment type="subcellular location">
    <subcellularLocation>
        <location evidence="1">Cell membrane</location>
        <topology evidence="1">Multi-pass membrane protein</topology>
    </subcellularLocation>
</comment>
<dbReference type="Pfam" id="PF02653">
    <property type="entry name" value="BPD_transp_2"/>
    <property type="match status" value="1"/>
</dbReference>
<comment type="caution">
    <text evidence="7">The sequence shown here is derived from an EMBL/GenBank/DDBJ whole genome shotgun (WGS) entry which is preliminary data.</text>
</comment>
<reference evidence="7 8" key="1">
    <citation type="submission" date="2018-05" db="EMBL/GenBank/DDBJ databases">
        <title>Genomic Encyclopedia of Type Strains, Phase IV (KMG-IV): sequencing the most valuable type-strain genomes for metagenomic binning, comparative biology and taxonomic classification.</title>
        <authorList>
            <person name="Goeker M."/>
        </authorList>
    </citation>
    <scope>NUCLEOTIDE SEQUENCE [LARGE SCALE GENOMIC DNA]</scope>
    <source>
        <strain evidence="7 8">DSM 24906</strain>
    </source>
</reference>
<keyword evidence="5 6" id="KW-0472">Membrane</keyword>
<keyword evidence="2" id="KW-1003">Cell membrane</keyword>
<evidence type="ECO:0000313" key="7">
    <source>
        <dbReference type="EMBL" id="PWJ93247.1"/>
    </source>
</evidence>
<dbReference type="EMBL" id="QGGI01000008">
    <property type="protein sequence ID" value="PWJ93247.1"/>
    <property type="molecule type" value="Genomic_DNA"/>
</dbReference>
<feature type="transmembrane region" description="Helical" evidence="6">
    <location>
        <begin position="32"/>
        <end position="51"/>
    </location>
</feature>
<name>A0AA45C6V3_9BACT</name>
<evidence type="ECO:0000313" key="8">
    <source>
        <dbReference type="Proteomes" id="UP000245921"/>
    </source>
</evidence>
<dbReference type="PANTHER" id="PTHR43370:SF1">
    <property type="entry name" value="GUANOSINE ABC TRANSPORTER PERMEASE PROTEIN NUPQ"/>
    <property type="match status" value="1"/>
</dbReference>
<keyword evidence="3 6" id="KW-0812">Transmembrane</keyword>
<organism evidence="7 8">
    <name type="scientific">Oceanotoga teriensis</name>
    <dbReference type="NCBI Taxonomy" id="515440"/>
    <lineage>
        <taxon>Bacteria</taxon>
        <taxon>Thermotogati</taxon>
        <taxon>Thermotogota</taxon>
        <taxon>Thermotogae</taxon>
        <taxon>Petrotogales</taxon>
        <taxon>Petrotogaceae</taxon>
        <taxon>Oceanotoga</taxon>
    </lineage>
</organism>
<dbReference type="InterPro" id="IPR001851">
    <property type="entry name" value="ABC_transp_permease"/>
</dbReference>
<feature type="transmembrane region" description="Helical" evidence="6">
    <location>
        <begin position="144"/>
        <end position="160"/>
    </location>
</feature>
<dbReference type="CDD" id="cd06580">
    <property type="entry name" value="TM_PBP1_transp_TpRbsC_like"/>
    <property type="match status" value="1"/>
</dbReference>
<sequence length="300" mass="32564">MEILHTAIRVTTPIALAALGGLFTHKAGVLNIALEGMMLMAAFMGVVTSYFTGSPLLAIMAAFGVSLIIGLIFSFFGITLKGNFIIVGLAVNMTAYGITAFWLQQWFGIRGILSSDKIIGLDPIDVPILNKIPIISDIFNNHTPIVYVSFLLLLITYITLKHTKIGLHIRVVGENENAAKAVGIKVNKIRYISVLLSSLYCALAGVNLSLESLNLFVEKMTAERGFIALAAIFSGKGTALGTYLFSFIFGLGETFQISLQIFDVPGSLIQTIPFIFVIIILTFIGIKNKKNKIKRGITND</sequence>
<dbReference type="PANTHER" id="PTHR43370">
    <property type="entry name" value="SUGAR ABC TRANSPORTER INTEGRAL MEMBRANE PROTEIN-RELATED"/>
    <property type="match status" value="1"/>
</dbReference>
<keyword evidence="8" id="KW-1185">Reference proteome</keyword>
<feature type="transmembrane region" description="Helical" evidence="6">
    <location>
        <begin position="268"/>
        <end position="286"/>
    </location>
</feature>
<evidence type="ECO:0000256" key="3">
    <source>
        <dbReference type="ARBA" id="ARBA00022692"/>
    </source>
</evidence>
<evidence type="ECO:0000256" key="2">
    <source>
        <dbReference type="ARBA" id="ARBA00022475"/>
    </source>
</evidence>
<dbReference type="AlphaFoldDB" id="A0AA45C6V3"/>
<feature type="transmembrane region" description="Helical" evidence="6">
    <location>
        <begin position="84"/>
        <end position="103"/>
    </location>
</feature>
<protein>
    <submittedName>
        <fullName evidence="7">Nucleoside ABC transporter membrane protein</fullName>
    </submittedName>
</protein>
<feature type="transmembrane region" description="Helical" evidence="6">
    <location>
        <begin position="226"/>
        <end position="248"/>
    </location>
</feature>
<evidence type="ECO:0000256" key="4">
    <source>
        <dbReference type="ARBA" id="ARBA00022989"/>
    </source>
</evidence>